<comment type="caution">
    <text evidence="1">The sequence shown here is derived from an EMBL/GenBank/DDBJ whole genome shotgun (WGS) entry which is preliminary data.</text>
</comment>
<dbReference type="AlphaFoldDB" id="A0A9D4A2P7"/>
<organism evidence="1 2">
    <name type="scientific">Gossypium stocksii</name>
    <dbReference type="NCBI Taxonomy" id="47602"/>
    <lineage>
        <taxon>Eukaryota</taxon>
        <taxon>Viridiplantae</taxon>
        <taxon>Streptophyta</taxon>
        <taxon>Embryophyta</taxon>
        <taxon>Tracheophyta</taxon>
        <taxon>Spermatophyta</taxon>
        <taxon>Magnoliopsida</taxon>
        <taxon>eudicotyledons</taxon>
        <taxon>Gunneridae</taxon>
        <taxon>Pentapetalae</taxon>
        <taxon>rosids</taxon>
        <taxon>malvids</taxon>
        <taxon>Malvales</taxon>
        <taxon>Malvaceae</taxon>
        <taxon>Malvoideae</taxon>
        <taxon>Gossypium</taxon>
    </lineage>
</organism>
<evidence type="ECO:0000313" key="2">
    <source>
        <dbReference type="Proteomes" id="UP000828251"/>
    </source>
</evidence>
<dbReference type="OrthoDB" id="977309at2759"/>
<name>A0A9D4A2P7_9ROSI</name>
<dbReference type="EMBL" id="JAIQCV010000007">
    <property type="protein sequence ID" value="KAH1084351.1"/>
    <property type="molecule type" value="Genomic_DNA"/>
</dbReference>
<gene>
    <name evidence="1" type="ORF">J1N35_024112</name>
</gene>
<sequence>MFNAILWKSKNEIPTNPISNPIIDFQDSPEFQLEILASDPKLKILYVLLPKEEIIAGKAYTSNEELNSPLTSTIEKLLLSPKIVAKGSMNGEHKLDGYDVLIALYKLLHEVWLIQFVSVGFISQLQRKLQLEA</sequence>
<reference evidence="1 2" key="1">
    <citation type="journal article" date="2021" name="Plant Biotechnol. J.">
        <title>Multi-omics assisted identification of the key and species-specific regulatory components of drought-tolerant mechanisms in Gossypium stocksii.</title>
        <authorList>
            <person name="Yu D."/>
            <person name="Ke L."/>
            <person name="Zhang D."/>
            <person name="Wu Y."/>
            <person name="Sun Y."/>
            <person name="Mei J."/>
            <person name="Sun J."/>
            <person name="Sun Y."/>
        </authorList>
    </citation>
    <scope>NUCLEOTIDE SEQUENCE [LARGE SCALE GENOMIC DNA]</scope>
    <source>
        <strain evidence="2">cv. E1</strain>
        <tissue evidence="1">Leaf</tissue>
    </source>
</reference>
<keyword evidence="2" id="KW-1185">Reference proteome</keyword>
<dbReference type="Proteomes" id="UP000828251">
    <property type="component" value="Unassembled WGS sequence"/>
</dbReference>
<protein>
    <submittedName>
        <fullName evidence="1">Uncharacterized protein</fullName>
    </submittedName>
</protein>
<accession>A0A9D4A2P7</accession>
<proteinExistence type="predicted"/>
<evidence type="ECO:0000313" key="1">
    <source>
        <dbReference type="EMBL" id="KAH1084351.1"/>
    </source>
</evidence>